<evidence type="ECO:0000313" key="3">
    <source>
        <dbReference type="Proteomes" id="UP000030653"/>
    </source>
</evidence>
<dbReference type="RefSeq" id="XP_040627479.1">
    <property type="nucleotide sequence ID" value="XM_040767482.1"/>
</dbReference>
<gene>
    <name evidence="2" type="ORF">DACRYDRAFT_100715</name>
</gene>
<reference evidence="2 3" key="1">
    <citation type="journal article" date="2012" name="Science">
        <title>The Paleozoic origin of enzymatic lignin decomposition reconstructed from 31 fungal genomes.</title>
        <authorList>
            <person name="Floudas D."/>
            <person name="Binder M."/>
            <person name="Riley R."/>
            <person name="Barry K."/>
            <person name="Blanchette R.A."/>
            <person name="Henrissat B."/>
            <person name="Martinez A.T."/>
            <person name="Otillar R."/>
            <person name="Spatafora J.W."/>
            <person name="Yadav J.S."/>
            <person name="Aerts A."/>
            <person name="Benoit I."/>
            <person name="Boyd A."/>
            <person name="Carlson A."/>
            <person name="Copeland A."/>
            <person name="Coutinho P.M."/>
            <person name="de Vries R.P."/>
            <person name="Ferreira P."/>
            <person name="Findley K."/>
            <person name="Foster B."/>
            <person name="Gaskell J."/>
            <person name="Glotzer D."/>
            <person name="Gorecki P."/>
            <person name="Heitman J."/>
            <person name="Hesse C."/>
            <person name="Hori C."/>
            <person name="Igarashi K."/>
            <person name="Jurgens J.A."/>
            <person name="Kallen N."/>
            <person name="Kersten P."/>
            <person name="Kohler A."/>
            <person name="Kuees U."/>
            <person name="Kumar T.K.A."/>
            <person name="Kuo A."/>
            <person name="LaButti K."/>
            <person name="Larrondo L.F."/>
            <person name="Lindquist E."/>
            <person name="Ling A."/>
            <person name="Lombard V."/>
            <person name="Lucas S."/>
            <person name="Lundell T."/>
            <person name="Martin R."/>
            <person name="McLaughlin D.J."/>
            <person name="Morgenstern I."/>
            <person name="Morin E."/>
            <person name="Murat C."/>
            <person name="Nagy L.G."/>
            <person name="Nolan M."/>
            <person name="Ohm R.A."/>
            <person name="Patyshakuliyeva A."/>
            <person name="Rokas A."/>
            <person name="Ruiz-Duenas F.J."/>
            <person name="Sabat G."/>
            <person name="Salamov A."/>
            <person name="Samejima M."/>
            <person name="Schmutz J."/>
            <person name="Slot J.C."/>
            <person name="St John F."/>
            <person name="Stenlid J."/>
            <person name="Sun H."/>
            <person name="Sun S."/>
            <person name="Syed K."/>
            <person name="Tsang A."/>
            <person name="Wiebenga A."/>
            <person name="Young D."/>
            <person name="Pisabarro A."/>
            <person name="Eastwood D.C."/>
            <person name="Martin F."/>
            <person name="Cullen D."/>
            <person name="Grigoriev I.V."/>
            <person name="Hibbett D.S."/>
        </authorList>
    </citation>
    <scope>NUCLEOTIDE SEQUENCE [LARGE SCALE GENOMIC DNA]</scope>
    <source>
        <strain evidence="2 3">DJM-731 SS1</strain>
    </source>
</reference>
<sequence length="532" mass="60689">MQAPPRPVQFILRPTAQGLHIGNERHAIALIEAARQFPDVFPLVIRRPGQSELSKEELERVICHGNAFVFVPSAENGLSRQYRPFFRYFEGAGRTTATIEGKGVLPPKKRKEDDAQGYQSGLVKWTYTISFTPDLNDRESTVQYRLVWNELRPLSSIPALHVMEIPWRHYSTLCFEPAAPKGRLSAEGPGWDEDILPYDYRTRPHFQFLIAEPSERITYKPRPTFQFLDIRTEDEAILLIEAARQFPERFPLVMRRPAPDDTDRAAFEKLIVHGSVFLYAVTDGLVRWHDFKKWTNSRCLPPFLRYDQLDGIMKRIKGIDERTESKLPGSPVDTEMDDDEDEEVSNNRFGQLQRWTYSAHLIQGGSTFATSYRLVWYVDPTRRQELRPVTFVAGLRKLSVPWHEYERWSGERHSPDTQVTPRPPQPTSVHNRHNGAPSGSASLASPMPSPRSSEQVTPPVTARPTLPNIRQIGLDGTTMTASEAMRLKSNALPPLRTPLPEATTSVQGVGYREMGWGSLWGRKQSESRHGTR</sequence>
<dbReference type="Proteomes" id="UP000030653">
    <property type="component" value="Unassembled WGS sequence"/>
</dbReference>
<proteinExistence type="predicted"/>
<dbReference type="GO" id="GO:0003677">
    <property type="term" value="F:DNA binding"/>
    <property type="evidence" value="ECO:0007669"/>
    <property type="project" value="TreeGrafter"/>
</dbReference>
<dbReference type="HOGENOM" id="CLU_511927_0_0_1"/>
<organism evidence="2 3">
    <name type="scientific">Dacryopinax primogenitus (strain DJM 731)</name>
    <name type="common">Brown rot fungus</name>
    <dbReference type="NCBI Taxonomy" id="1858805"/>
    <lineage>
        <taxon>Eukaryota</taxon>
        <taxon>Fungi</taxon>
        <taxon>Dikarya</taxon>
        <taxon>Basidiomycota</taxon>
        <taxon>Agaricomycotina</taxon>
        <taxon>Dacrymycetes</taxon>
        <taxon>Dacrymycetales</taxon>
        <taxon>Dacrymycetaceae</taxon>
        <taxon>Dacryopinax</taxon>
    </lineage>
</organism>
<dbReference type="EMBL" id="JH795866">
    <property type="protein sequence ID" value="EJU00582.1"/>
    <property type="molecule type" value="Genomic_DNA"/>
</dbReference>
<dbReference type="InterPro" id="IPR018608">
    <property type="entry name" value="Gti1/Pac2"/>
</dbReference>
<feature type="compositionally biased region" description="Acidic residues" evidence="1">
    <location>
        <begin position="334"/>
        <end position="343"/>
    </location>
</feature>
<keyword evidence="3" id="KW-1185">Reference proteome</keyword>
<feature type="region of interest" description="Disordered" evidence="1">
    <location>
        <begin position="407"/>
        <end position="466"/>
    </location>
</feature>
<name>M5G416_DACPD</name>
<dbReference type="PANTHER" id="PTHR28027:SF2">
    <property type="entry name" value="TRANSCRIPTIONAL REGULATOR MIT1"/>
    <property type="match status" value="1"/>
</dbReference>
<evidence type="ECO:0000256" key="1">
    <source>
        <dbReference type="SAM" id="MobiDB-lite"/>
    </source>
</evidence>
<protein>
    <submittedName>
        <fullName evidence="2">Uncharacterized protein</fullName>
    </submittedName>
</protein>
<evidence type="ECO:0000313" key="2">
    <source>
        <dbReference type="EMBL" id="EJU00582.1"/>
    </source>
</evidence>
<dbReference type="GeneID" id="63682544"/>
<feature type="region of interest" description="Disordered" evidence="1">
    <location>
        <begin position="323"/>
        <end position="343"/>
    </location>
</feature>
<dbReference type="PANTHER" id="PTHR28027">
    <property type="entry name" value="TRANSCRIPTIONAL REGULATOR MIT1"/>
    <property type="match status" value="1"/>
</dbReference>
<dbReference type="Pfam" id="PF09729">
    <property type="entry name" value="Gti1_Pac2"/>
    <property type="match status" value="1"/>
</dbReference>
<feature type="compositionally biased region" description="Low complexity" evidence="1">
    <location>
        <begin position="436"/>
        <end position="453"/>
    </location>
</feature>
<dbReference type="AlphaFoldDB" id="M5G416"/>
<dbReference type="OrthoDB" id="10619216at2759"/>
<accession>M5G416</accession>